<evidence type="ECO:0000256" key="2">
    <source>
        <dbReference type="ARBA" id="ARBA00022729"/>
    </source>
</evidence>
<keyword evidence="5" id="KW-0472">Membrane</keyword>
<keyword evidence="5" id="KW-0812">Transmembrane</keyword>
<dbReference type="SMART" id="SM00179">
    <property type="entry name" value="EGF_CA"/>
    <property type="match status" value="1"/>
</dbReference>
<keyword evidence="1" id="KW-0245">EGF-like domain</keyword>
<dbReference type="InterPro" id="IPR018097">
    <property type="entry name" value="EGF_Ca-bd_CS"/>
</dbReference>
<dbReference type="Gene3D" id="2.20.100.10">
    <property type="entry name" value="Thrombospondin type-1 (TSP1) repeat"/>
    <property type="match status" value="1"/>
</dbReference>
<dbReference type="EMBL" id="GIBP01001189">
    <property type="protein sequence ID" value="NDV30158.1"/>
    <property type="molecule type" value="Transcribed_RNA"/>
</dbReference>
<evidence type="ECO:0000256" key="5">
    <source>
        <dbReference type="SAM" id="Phobius"/>
    </source>
</evidence>
<dbReference type="PROSITE" id="PS01186">
    <property type="entry name" value="EGF_2"/>
    <property type="match status" value="1"/>
</dbReference>
<dbReference type="InterPro" id="IPR049883">
    <property type="entry name" value="NOTCH1_EGF-like"/>
</dbReference>
<keyword evidence="2" id="KW-0732">Signal</keyword>
<dbReference type="InterPro" id="IPR000884">
    <property type="entry name" value="TSP1_rpt"/>
</dbReference>
<evidence type="ECO:0000313" key="7">
    <source>
        <dbReference type="EMBL" id="NDV30158.1"/>
    </source>
</evidence>
<dbReference type="SUPFAM" id="SSF57196">
    <property type="entry name" value="EGF/Laminin"/>
    <property type="match status" value="1"/>
</dbReference>
<dbReference type="InterPro" id="IPR036383">
    <property type="entry name" value="TSP1_rpt_sf"/>
</dbReference>
<keyword evidence="5" id="KW-1133">Transmembrane helix</keyword>
<dbReference type="SUPFAM" id="SSF56399">
    <property type="entry name" value="ADP-ribosylation"/>
    <property type="match status" value="1"/>
</dbReference>
<dbReference type="InterPro" id="IPR000742">
    <property type="entry name" value="EGF"/>
</dbReference>
<dbReference type="PANTHER" id="PTHR24034">
    <property type="entry name" value="EGF-LIKE DOMAIN-CONTAINING PROTEIN"/>
    <property type="match status" value="1"/>
</dbReference>
<name>A0A6B2KZX8_9EUKA</name>
<evidence type="ECO:0000259" key="6">
    <source>
        <dbReference type="PROSITE" id="PS01186"/>
    </source>
</evidence>
<dbReference type="PANTHER" id="PTHR24034:SF209">
    <property type="entry name" value="EGF-LIKE DOMAIN-CONTAINING PROTEIN"/>
    <property type="match status" value="1"/>
</dbReference>
<evidence type="ECO:0000256" key="3">
    <source>
        <dbReference type="ARBA" id="ARBA00022737"/>
    </source>
</evidence>
<dbReference type="InterPro" id="IPR001881">
    <property type="entry name" value="EGF-like_Ca-bd_dom"/>
</dbReference>
<organism evidence="7">
    <name type="scientific">Arcella intermedia</name>
    <dbReference type="NCBI Taxonomy" id="1963864"/>
    <lineage>
        <taxon>Eukaryota</taxon>
        <taxon>Amoebozoa</taxon>
        <taxon>Tubulinea</taxon>
        <taxon>Elardia</taxon>
        <taxon>Arcellinida</taxon>
        <taxon>Sphaerothecina</taxon>
        <taxon>Arcellidae</taxon>
        <taxon>Arcella</taxon>
    </lineage>
</organism>
<dbReference type="Gene3D" id="2.10.25.10">
    <property type="entry name" value="Laminin"/>
    <property type="match status" value="1"/>
</dbReference>
<dbReference type="AlphaFoldDB" id="A0A6B2KZX8"/>
<evidence type="ECO:0000256" key="4">
    <source>
        <dbReference type="ARBA" id="ARBA00023157"/>
    </source>
</evidence>
<dbReference type="InterPro" id="IPR050751">
    <property type="entry name" value="ECM_structural_protein"/>
</dbReference>
<dbReference type="InterPro" id="IPR012317">
    <property type="entry name" value="Poly(ADP-ribose)pol_cat_dom"/>
</dbReference>
<dbReference type="GO" id="GO:0003950">
    <property type="term" value="F:NAD+ poly-ADP-ribosyltransferase activity"/>
    <property type="evidence" value="ECO:0007669"/>
    <property type="project" value="InterPro"/>
</dbReference>
<dbReference type="Pfam" id="PF07645">
    <property type="entry name" value="EGF_CA"/>
    <property type="match status" value="1"/>
</dbReference>
<dbReference type="CDD" id="cd00054">
    <property type="entry name" value="EGF_CA"/>
    <property type="match status" value="1"/>
</dbReference>
<evidence type="ECO:0000256" key="1">
    <source>
        <dbReference type="ARBA" id="ARBA00022536"/>
    </source>
</evidence>
<keyword evidence="3" id="KW-0677">Repeat</keyword>
<dbReference type="Pfam" id="PF00644">
    <property type="entry name" value="PARP"/>
    <property type="match status" value="1"/>
</dbReference>
<sequence length="568" mass="63656">MVPEEECDGGAFCNSCQCYPGYRSVHQFYCEDINECLQPELNNCVQGCINTPGSYYCQCYVGYKLDADGTCKVKPCVFTNWGPWSACSKCEGTTHNRTRDINNTESAGSPACFQIASQLIEFEACRYPCYTDEIQDAAVAIDYLEREWDNSNWIQKIFDDNSLPLQCQSTVIDKNNKNIMHIYVTEKRKKRVLSDCSSSTMQIAGNLILNDTLSIMGISEERVKVSLLSANTNNTCVIQLQITQQTAFPIGQVLGGVIGGIVLLVIIGLIISFQYQLSKLRTLPPQLHWTFVSAKRDVFKLTWRKKHGSLAYYRSLRPSTSDFESVKTLFEEKLGGAKLEFEKVWAVYNEVLTTAFYQKFAVDTKRVRENQSLFQKKDWKQKDDSDLREFIYEQFVKVVQGFSWNTETTCPVIPVLHGTALSKAFKICDSGFAILGLLDSGYYGQGIYVTTAAEYALQYTNSVGKGDSPAIIIAYVLPGNPYPVTENPKSPESLAGSPIKTGYQSHYVRVKNGGGMPITKPRETRFDEIVIGQESAIVPAFILKISPSEILKLAQNNQRRSVEVLVGE</sequence>
<dbReference type="Gene3D" id="3.90.228.10">
    <property type="match status" value="1"/>
</dbReference>
<accession>A0A6B2KZX8</accession>
<dbReference type="PROSITE" id="PS01187">
    <property type="entry name" value="EGF_CA"/>
    <property type="match status" value="1"/>
</dbReference>
<reference evidence="7" key="1">
    <citation type="journal article" date="2020" name="J. Eukaryot. Microbiol.">
        <title>De novo Sequencing, Assembly and Annotation of the Transcriptome for the Free-Living Testate Amoeba Arcella intermedia.</title>
        <authorList>
            <person name="Ribeiro G.M."/>
            <person name="Porfirio-Sousa A.L."/>
            <person name="Maurer-Alcala X.X."/>
            <person name="Katz L.A."/>
            <person name="Lahr D.J.G."/>
        </authorList>
    </citation>
    <scope>NUCLEOTIDE SEQUENCE</scope>
</reference>
<protein>
    <recommendedName>
        <fullName evidence="6">EGF-like domain-containing protein</fullName>
    </recommendedName>
</protein>
<dbReference type="PROSITE" id="PS50092">
    <property type="entry name" value="TSP1"/>
    <property type="match status" value="1"/>
</dbReference>
<dbReference type="SUPFAM" id="SSF82895">
    <property type="entry name" value="TSP-1 type 1 repeat"/>
    <property type="match status" value="1"/>
</dbReference>
<keyword evidence="4" id="KW-1015">Disulfide bond</keyword>
<dbReference type="Pfam" id="PF00090">
    <property type="entry name" value="TSP_1"/>
    <property type="match status" value="1"/>
</dbReference>
<feature type="domain" description="EGF-like" evidence="6">
    <location>
        <begin position="57"/>
        <end position="71"/>
    </location>
</feature>
<feature type="transmembrane region" description="Helical" evidence="5">
    <location>
        <begin position="253"/>
        <end position="273"/>
    </location>
</feature>
<dbReference type="GO" id="GO:0005509">
    <property type="term" value="F:calcium ion binding"/>
    <property type="evidence" value="ECO:0007669"/>
    <property type="project" value="InterPro"/>
</dbReference>
<proteinExistence type="predicted"/>